<organism evidence="1 2">
    <name type="scientific">Tetrahymena thermophila (strain SB210)</name>
    <dbReference type="NCBI Taxonomy" id="312017"/>
    <lineage>
        <taxon>Eukaryota</taxon>
        <taxon>Sar</taxon>
        <taxon>Alveolata</taxon>
        <taxon>Ciliophora</taxon>
        <taxon>Intramacronucleata</taxon>
        <taxon>Oligohymenophorea</taxon>
        <taxon>Hymenostomatida</taxon>
        <taxon>Tetrahymenina</taxon>
        <taxon>Tetrahymenidae</taxon>
        <taxon>Tetrahymena</taxon>
    </lineage>
</organism>
<dbReference type="InParanoid" id="W7X3X9"/>
<keyword evidence="2" id="KW-1185">Reference proteome</keyword>
<evidence type="ECO:0000313" key="2">
    <source>
        <dbReference type="Proteomes" id="UP000009168"/>
    </source>
</evidence>
<dbReference type="KEGG" id="tet:TTHERM_000334255"/>
<proteinExistence type="predicted"/>
<dbReference type="Proteomes" id="UP000009168">
    <property type="component" value="Unassembled WGS sequence"/>
</dbReference>
<reference evidence="2" key="1">
    <citation type="journal article" date="2006" name="PLoS Biol.">
        <title>Macronuclear genome sequence of the ciliate Tetrahymena thermophila, a model eukaryote.</title>
        <authorList>
            <person name="Eisen J.A."/>
            <person name="Coyne R.S."/>
            <person name="Wu M."/>
            <person name="Wu D."/>
            <person name="Thiagarajan M."/>
            <person name="Wortman J.R."/>
            <person name="Badger J.H."/>
            <person name="Ren Q."/>
            <person name="Amedeo P."/>
            <person name="Jones K.M."/>
            <person name="Tallon L.J."/>
            <person name="Delcher A.L."/>
            <person name="Salzberg S.L."/>
            <person name="Silva J.C."/>
            <person name="Haas B.J."/>
            <person name="Majoros W.H."/>
            <person name="Farzad M."/>
            <person name="Carlton J.M."/>
            <person name="Smith R.K. Jr."/>
            <person name="Garg J."/>
            <person name="Pearlman R.E."/>
            <person name="Karrer K.M."/>
            <person name="Sun L."/>
            <person name="Manning G."/>
            <person name="Elde N.C."/>
            <person name="Turkewitz A.P."/>
            <person name="Asai D.J."/>
            <person name="Wilkes D.E."/>
            <person name="Wang Y."/>
            <person name="Cai H."/>
            <person name="Collins K."/>
            <person name="Stewart B.A."/>
            <person name="Lee S.R."/>
            <person name="Wilamowska K."/>
            <person name="Weinberg Z."/>
            <person name="Ruzzo W.L."/>
            <person name="Wloga D."/>
            <person name="Gaertig J."/>
            <person name="Frankel J."/>
            <person name="Tsao C.-C."/>
            <person name="Gorovsky M.A."/>
            <person name="Keeling P.J."/>
            <person name="Waller R.F."/>
            <person name="Patron N.J."/>
            <person name="Cherry J.M."/>
            <person name="Stover N.A."/>
            <person name="Krieger C.J."/>
            <person name="del Toro C."/>
            <person name="Ryder H.F."/>
            <person name="Williamson S.C."/>
            <person name="Barbeau R.A."/>
            <person name="Hamilton E.P."/>
            <person name="Orias E."/>
        </authorList>
    </citation>
    <scope>NUCLEOTIDE SEQUENCE [LARGE SCALE GENOMIC DNA]</scope>
    <source>
        <strain evidence="2">SB210</strain>
    </source>
</reference>
<protein>
    <submittedName>
        <fullName evidence="1">Uncharacterized protein</fullName>
    </submittedName>
</protein>
<gene>
    <name evidence="1" type="ORF">TTHERM_000334255</name>
</gene>
<sequence length="109" mass="12860">MKKQSLRQMSPKKQDLHLLDIQINLNLPKRKIAPFSKENNKIKDKTVLIQLSQIKQSQIMKTKNKNTKVYLKKRHKCKSKNLSTLLNQKGTFTQKIQIIKIKNMINMKC</sequence>
<dbReference type="EMBL" id="GG662666">
    <property type="protein sequence ID" value="EWS74020.1"/>
    <property type="molecule type" value="Genomic_DNA"/>
</dbReference>
<dbReference type="AlphaFoldDB" id="W7X3X9"/>
<dbReference type="RefSeq" id="XP_012653419.1">
    <property type="nucleotide sequence ID" value="XM_012797965.1"/>
</dbReference>
<accession>W7X3X9</accession>
<evidence type="ECO:0000313" key="1">
    <source>
        <dbReference type="EMBL" id="EWS74020.1"/>
    </source>
</evidence>
<dbReference type="GeneID" id="24438478"/>
<name>W7X3X9_TETTS</name>